<evidence type="ECO:0000256" key="1">
    <source>
        <dbReference type="ARBA" id="ARBA00011069"/>
    </source>
</evidence>
<evidence type="ECO:0000313" key="4">
    <source>
        <dbReference type="Proteomes" id="UP000001449"/>
    </source>
</evidence>
<reference evidence="3 4" key="2">
    <citation type="journal article" date="2008" name="Nature">
        <title>The Phaeodactylum genome reveals the evolutionary history of diatom genomes.</title>
        <authorList>
            <person name="Bowler C."/>
            <person name="Allen A.E."/>
            <person name="Badger J.H."/>
            <person name="Grimwood J."/>
            <person name="Jabbari K."/>
            <person name="Kuo A."/>
            <person name="Maheswari U."/>
            <person name="Martens C."/>
            <person name="Maumus F."/>
            <person name="Otillar R.P."/>
            <person name="Rayko E."/>
            <person name="Salamov A."/>
            <person name="Vandepoele K."/>
            <person name="Beszteri B."/>
            <person name="Gruber A."/>
            <person name="Heijde M."/>
            <person name="Katinka M."/>
            <person name="Mock T."/>
            <person name="Valentin K."/>
            <person name="Verret F."/>
            <person name="Berges J.A."/>
            <person name="Brownlee C."/>
            <person name="Cadoret J.P."/>
            <person name="Chiovitti A."/>
            <person name="Choi C.J."/>
            <person name="Coesel S."/>
            <person name="De Martino A."/>
            <person name="Detter J.C."/>
            <person name="Durkin C."/>
            <person name="Falciatore A."/>
            <person name="Fournet J."/>
            <person name="Haruta M."/>
            <person name="Huysman M.J."/>
            <person name="Jenkins B.D."/>
            <person name="Jiroutova K."/>
            <person name="Jorgensen R.E."/>
            <person name="Joubert Y."/>
            <person name="Kaplan A."/>
            <person name="Kroger N."/>
            <person name="Kroth P.G."/>
            <person name="La Roche J."/>
            <person name="Lindquist E."/>
            <person name="Lommer M."/>
            <person name="Martin-Jezequel V."/>
            <person name="Lopez P.J."/>
            <person name="Lucas S."/>
            <person name="Mangogna M."/>
            <person name="McGinnis K."/>
            <person name="Medlin L.K."/>
            <person name="Montsant A."/>
            <person name="Oudot-Le Secq M.P."/>
            <person name="Napoli C."/>
            <person name="Obornik M."/>
            <person name="Parker M.S."/>
            <person name="Petit J.L."/>
            <person name="Porcel B.M."/>
            <person name="Poulsen N."/>
            <person name="Robison M."/>
            <person name="Rychlewski L."/>
            <person name="Rynearson T.A."/>
            <person name="Schmutz J."/>
            <person name="Shapiro H."/>
            <person name="Siaut M."/>
            <person name="Stanley M."/>
            <person name="Sussman M.R."/>
            <person name="Taylor A.R."/>
            <person name="Vardi A."/>
            <person name="von Dassow P."/>
            <person name="Vyverman W."/>
            <person name="Willis A."/>
            <person name="Wyrwicz L.S."/>
            <person name="Rokhsar D.S."/>
            <person name="Weissenbach J."/>
            <person name="Armbrust E.V."/>
            <person name="Green B.R."/>
            <person name="Van de Peer Y."/>
            <person name="Grigoriev I.V."/>
        </authorList>
    </citation>
    <scope>NUCLEOTIDE SEQUENCE [LARGE SCALE GENOMIC DNA]</scope>
    <source>
        <strain evidence="3 4">CCMP1335</strain>
    </source>
</reference>
<dbReference type="PANTHER" id="PTHR31809">
    <property type="entry name" value="BUD13 HOMOLOG"/>
    <property type="match status" value="1"/>
</dbReference>
<dbReference type="KEGG" id="tps:THAPSDRAFT_261566"/>
<evidence type="ECO:0008006" key="5">
    <source>
        <dbReference type="Google" id="ProtNLM"/>
    </source>
</evidence>
<dbReference type="Proteomes" id="UP000001449">
    <property type="component" value="Chromosome 2"/>
</dbReference>
<dbReference type="RefSeq" id="XP_002288050.1">
    <property type="nucleotide sequence ID" value="XM_002288014.1"/>
</dbReference>
<dbReference type="OMA" id="WATIREP"/>
<proteinExistence type="inferred from homology"/>
<dbReference type="InterPro" id="IPR018609">
    <property type="entry name" value="Bud13"/>
</dbReference>
<accession>B8BVP3</accession>
<evidence type="ECO:0000256" key="2">
    <source>
        <dbReference type="SAM" id="MobiDB-lite"/>
    </source>
</evidence>
<dbReference type="InParanoid" id="B8BVP3"/>
<gene>
    <name evidence="3" type="ORF">THAPSDRAFT_261566</name>
</gene>
<feature type="region of interest" description="Disordered" evidence="2">
    <location>
        <begin position="1"/>
        <end position="88"/>
    </location>
</feature>
<feature type="compositionally biased region" description="Polar residues" evidence="2">
    <location>
        <begin position="131"/>
        <end position="143"/>
    </location>
</feature>
<dbReference type="EMBL" id="CM000639">
    <property type="protein sequence ID" value="EED95493.1"/>
    <property type="molecule type" value="Genomic_DNA"/>
</dbReference>
<dbReference type="eggNOG" id="KOG2654">
    <property type="taxonomic scope" value="Eukaryota"/>
</dbReference>
<name>B8BVP3_THAPS</name>
<dbReference type="PaxDb" id="35128-Thaps261566"/>
<dbReference type="Pfam" id="PF09736">
    <property type="entry name" value="Bud13"/>
    <property type="match status" value="1"/>
</dbReference>
<dbReference type="STRING" id="35128.B8BVP3"/>
<feature type="non-terminal residue" evidence="3">
    <location>
        <position position="202"/>
    </location>
</feature>
<comment type="similarity">
    <text evidence="1">Belongs to the CWC26 family.</text>
</comment>
<feature type="region of interest" description="Disordered" evidence="2">
    <location>
        <begin position="131"/>
        <end position="164"/>
    </location>
</feature>
<feature type="compositionally biased region" description="Polar residues" evidence="2">
    <location>
        <begin position="1"/>
        <end position="10"/>
    </location>
</feature>
<dbReference type="InterPro" id="IPR051112">
    <property type="entry name" value="CWC26_splicing_factor"/>
</dbReference>
<dbReference type="GeneID" id="7450433"/>
<dbReference type="HOGENOM" id="CLU_024195_4_0_1"/>
<reference evidence="3 4" key="1">
    <citation type="journal article" date="2004" name="Science">
        <title>The genome of the diatom Thalassiosira pseudonana: ecology, evolution, and metabolism.</title>
        <authorList>
            <person name="Armbrust E.V."/>
            <person name="Berges J.A."/>
            <person name="Bowler C."/>
            <person name="Green B.R."/>
            <person name="Martinez D."/>
            <person name="Putnam N.H."/>
            <person name="Zhou S."/>
            <person name="Allen A.E."/>
            <person name="Apt K.E."/>
            <person name="Bechner M."/>
            <person name="Brzezinski M.A."/>
            <person name="Chaal B.K."/>
            <person name="Chiovitti A."/>
            <person name="Davis A.K."/>
            <person name="Demarest M.S."/>
            <person name="Detter J.C."/>
            <person name="Glavina T."/>
            <person name="Goodstein D."/>
            <person name="Hadi M.Z."/>
            <person name="Hellsten U."/>
            <person name="Hildebrand M."/>
            <person name="Jenkins B.D."/>
            <person name="Jurka J."/>
            <person name="Kapitonov V.V."/>
            <person name="Kroger N."/>
            <person name="Lau W.W."/>
            <person name="Lane T.W."/>
            <person name="Larimer F.W."/>
            <person name="Lippmeier J.C."/>
            <person name="Lucas S."/>
            <person name="Medina M."/>
            <person name="Montsant A."/>
            <person name="Obornik M."/>
            <person name="Parker M.S."/>
            <person name="Palenik B."/>
            <person name="Pazour G.J."/>
            <person name="Richardson P.M."/>
            <person name="Rynearson T.A."/>
            <person name="Saito M.A."/>
            <person name="Schwartz D.C."/>
            <person name="Thamatrakoln K."/>
            <person name="Valentin K."/>
            <person name="Vardi A."/>
            <person name="Wilkerson F.P."/>
            <person name="Rokhsar D.S."/>
        </authorList>
    </citation>
    <scope>NUCLEOTIDE SEQUENCE [LARGE SCALE GENOMIC DNA]</scope>
    <source>
        <strain evidence="3 4">CCMP1335</strain>
    </source>
</reference>
<dbReference type="PANTHER" id="PTHR31809:SF0">
    <property type="entry name" value="BUD13 HOMOLOG"/>
    <property type="match status" value="1"/>
</dbReference>
<dbReference type="AlphaFoldDB" id="B8BVP3"/>
<organism evidence="3 4">
    <name type="scientific">Thalassiosira pseudonana</name>
    <name type="common">Marine diatom</name>
    <name type="synonym">Cyclotella nana</name>
    <dbReference type="NCBI Taxonomy" id="35128"/>
    <lineage>
        <taxon>Eukaryota</taxon>
        <taxon>Sar</taxon>
        <taxon>Stramenopiles</taxon>
        <taxon>Ochrophyta</taxon>
        <taxon>Bacillariophyta</taxon>
        <taxon>Coscinodiscophyceae</taxon>
        <taxon>Thalassiosirophycidae</taxon>
        <taxon>Thalassiosirales</taxon>
        <taxon>Thalassiosiraceae</taxon>
        <taxon>Thalassiosira</taxon>
    </lineage>
</organism>
<protein>
    <recommendedName>
        <fullName evidence="5">BUD13 homolog</fullName>
    </recommendedName>
</protein>
<evidence type="ECO:0000313" key="3">
    <source>
        <dbReference type="EMBL" id="EED95493.1"/>
    </source>
</evidence>
<sequence>GHKSGLQTATDFAKAEKKLRKKQRDELSQHNLDAETGETVYRDASGKRKTTSTQQKEYRDLKTEEEEKAMKQKLANKGSKQRMEEEVRVRELEEVAGLTLARGVEDTKMEERKKQIIREGDPMAMYAWKLSSQRSSNPVTSNIPIKPTYKGPQPKPNRYGIRPGYRWDGIDRGNGFEDKVLETLHSKRRKKEDAYKWSAADM</sequence>
<keyword evidence="4" id="KW-1185">Reference proteome</keyword>